<evidence type="ECO:0008006" key="4">
    <source>
        <dbReference type="Google" id="ProtNLM"/>
    </source>
</evidence>
<dbReference type="OrthoDB" id="73076at2759"/>
<feature type="non-terminal residue" evidence="2">
    <location>
        <position position="1404"/>
    </location>
</feature>
<evidence type="ECO:0000313" key="2">
    <source>
        <dbReference type="EMBL" id="KAJ2921648.1"/>
    </source>
</evidence>
<accession>A0A9W8IZT0</accession>
<protein>
    <recommendedName>
        <fullName evidence="4">Ubiquitin-like protease family profile domain-containing protein</fullName>
    </recommendedName>
</protein>
<gene>
    <name evidence="2" type="ORF">H1R20_g15444</name>
</gene>
<dbReference type="EMBL" id="JANBPK010001567">
    <property type="protein sequence ID" value="KAJ2921648.1"/>
    <property type="molecule type" value="Genomic_DNA"/>
</dbReference>
<organism evidence="2 3">
    <name type="scientific">Candolleomyces eurysporus</name>
    <dbReference type="NCBI Taxonomy" id="2828524"/>
    <lineage>
        <taxon>Eukaryota</taxon>
        <taxon>Fungi</taxon>
        <taxon>Dikarya</taxon>
        <taxon>Basidiomycota</taxon>
        <taxon>Agaricomycotina</taxon>
        <taxon>Agaricomycetes</taxon>
        <taxon>Agaricomycetidae</taxon>
        <taxon>Agaricales</taxon>
        <taxon>Agaricineae</taxon>
        <taxon>Psathyrellaceae</taxon>
        <taxon>Candolleomyces</taxon>
    </lineage>
</organism>
<evidence type="ECO:0000313" key="3">
    <source>
        <dbReference type="Proteomes" id="UP001140091"/>
    </source>
</evidence>
<feature type="compositionally biased region" description="Acidic residues" evidence="1">
    <location>
        <begin position="1338"/>
        <end position="1355"/>
    </location>
</feature>
<sequence length="1404" mass="157701">MPLNSPSMLLSSWIGQGKVYKDVPEVILNEVVSRISLSPNQFNDLLPELECATIAQLCDYPLPRQSLVANFFTANSRFSLTEPNVSLEDLIKWKDWSIPSRATIIQLQAAAGQAILDGSLSIMLSDVSSNTYVPLSVLGLWYHLSEASHAQREWKRASQWLSKSHGVDDNLKARVASIWTRVRWLGKIQGLADNLPVTRAAEFLADGYLSTSHLNAMLLVLRARILADSQLSRSIFVASANLSDCLTNLTPSYPEKSQAEVKSIGQLLAKNPCQYKVLTISYSPPNHWAALLINTQANKVEVLWGDLLNWKQPKKLVEGISIWLKHHLPERQYMFTNALEHAEQNDGISCGVIAMNTIKHYLFGEPLWTNESSNRLRLLEFCDVIDYAFPSQLPPTFPDEHMEDAPIPETVGALQIATLESTPTMLRKPSLPIHPFFHQSKPPKRQHDNSSEAAQNKDIPSQPSKRQRVASQSSKAIQKASGTISRSAAAKKAANEAIANGTFKKSETRWEKYIAKLKVLDPDFEVNESDVRDMRLVRHSQCGSWITQCGPYDSTKLKEHIVICKVKKPTKPSAQTRTLLAMKAVTMAPAVQSQSHSLSQPQLKEWPCPGLTEKDDSRIPQYLGRSPSYSAGGVSELGLAKKMFDVTSLLELNQEERAVVARQQRTTHRWQLNHEEQSIYAIGEAPCEKVVKAASLSEVKPCNGCSGLLKLRPFLTAINRDIPLDENRIHTPHRYQGSAIGQMYAKMQGLTAIVKTPGNGSLLRRVVKSFADGIFDKQPVFVGMIEMMIDKAEQEEGGKGMQNMKYNPAFDKWAHELCCISPEAYRSFLQNFGGRTERSFREMRTKSPAFEEGFSDHLLIRAQKYLKDYGYPLNAPLAMAVDDTKLHPSLSPYFDNKTRKWFLVGSMNGAVEVSDLDHIQAILHDQDESKASKLRLWTLNIPLPAVPPLVLAAKGIPSKLSAPELAEFESKILDILLPAGFQIISLGSDGTSVERDSRKALVCSGYAELVTKHIASPEPLWPPVAITSLQVHGMLLAVIQDAKHLRKTCRNNLMSGARTLVLGRYAIFYNHVRQIATENLLELPLYVRDVEKLDRQDDRAAARLFSAATLEYVINKHCDNLGLTVYLFVFGEMVDAYQNRQIPHVERVKMLFRAHYFKKLWKSFLREAGYSEAQYFISREADDIIDIFINGYMSLLYIYRDHLQGKFPLTPWKNSSEPNEHVFGFLRTMVPDFTMLDLLRLVPKLRVRLMAACKAKHSRADFQKSANGYSHSYLDSDDVNLVTLLCLPTDDEISAAVASGYEEARTLWATLGYFPNIEDEIIHPVAHPVSLSLSAHDEAEDNLDEEPEDDEENSTETERQELESALDEANKFYAQKIHLTETETRLQEGSFAATALNLADLQHL</sequence>
<comment type="caution">
    <text evidence="2">The sequence shown here is derived from an EMBL/GenBank/DDBJ whole genome shotgun (WGS) entry which is preliminary data.</text>
</comment>
<proteinExistence type="predicted"/>
<feature type="region of interest" description="Disordered" evidence="1">
    <location>
        <begin position="430"/>
        <end position="487"/>
    </location>
</feature>
<feature type="compositionally biased region" description="Low complexity" evidence="1">
    <location>
        <begin position="470"/>
        <end position="481"/>
    </location>
</feature>
<feature type="region of interest" description="Disordered" evidence="1">
    <location>
        <begin position="1338"/>
        <end position="1366"/>
    </location>
</feature>
<dbReference type="Gene3D" id="3.40.395.10">
    <property type="entry name" value="Adenoviral Proteinase, Chain A"/>
    <property type="match status" value="1"/>
</dbReference>
<name>A0A9W8IZT0_9AGAR</name>
<reference evidence="2" key="1">
    <citation type="submission" date="2022-06" db="EMBL/GenBank/DDBJ databases">
        <title>Genome Sequence of Candolleomyces eurysporus.</title>
        <authorList>
            <person name="Buettner E."/>
        </authorList>
    </citation>
    <scope>NUCLEOTIDE SEQUENCE</scope>
    <source>
        <strain evidence="2">VTCC 930004</strain>
    </source>
</reference>
<feature type="compositionally biased region" description="Polar residues" evidence="1">
    <location>
        <begin position="451"/>
        <end position="464"/>
    </location>
</feature>
<evidence type="ECO:0000256" key="1">
    <source>
        <dbReference type="SAM" id="MobiDB-lite"/>
    </source>
</evidence>
<keyword evidence="3" id="KW-1185">Reference proteome</keyword>
<dbReference type="SUPFAM" id="SSF54001">
    <property type="entry name" value="Cysteine proteinases"/>
    <property type="match status" value="1"/>
</dbReference>
<dbReference type="Proteomes" id="UP001140091">
    <property type="component" value="Unassembled WGS sequence"/>
</dbReference>
<dbReference type="InterPro" id="IPR038765">
    <property type="entry name" value="Papain-like_cys_pep_sf"/>
</dbReference>